<feature type="transmembrane region" description="Helical" evidence="5">
    <location>
        <begin position="209"/>
        <end position="228"/>
    </location>
</feature>
<gene>
    <name evidence="6" type="ordered locus">Hfelis_02960</name>
</gene>
<dbReference type="Pfam" id="PF01925">
    <property type="entry name" value="TauE"/>
    <property type="match status" value="1"/>
</dbReference>
<comment type="similarity">
    <text evidence="5">Belongs to the 4-toluene sulfonate uptake permease (TSUP) (TC 2.A.102) family.</text>
</comment>
<dbReference type="GeneID" id="36134846"/>
<feature type="transmembrane region" description="Helical" evidence="5">
    <location>
        <begin position="100"/>
        <end position="118"/>
    </location>
</feature>
<dbReference type="HOGENOM" id="CLU_045498_5_4_7"/>
<feature type="transmembrane region" description="Helical" evidence="5">
    <location>
        <begin position="45"/>
        <end position="63"/>
    </location>
</feature>
<keyword evidence="5" id="KW-1003">Cell membrane</keyword>
<evidence type="ECO:0000256" key="1">
    <source>
        <dbReference type="ARBA" id="ARBA00004141"/>
    </source>
</evidence>
<dbReference type="PANTHER" id="PTHR43701">
    <property type="entry name" value="MEMBRANE TRANSPORTER PROTEIN MJ0441-RELATED"/>
    <property type="match status" value="1"/>
</dbReference>
<dbReference type="RefSeq" id="WP_013468752.1">
    <property type="nucleotide sequence ID" value="NC_014810.2"/>
</dbReference>
<evidence type="ECO:0000256" key="2">
    <source>
        <dbReference type="ARBA" id="ARBA00022692"/>
    </source>
</evidence>
<evidence type="ECO:0000256" key="5">
    <source>
        <dbReference type="RuleBase" id="RU363041"/>
    </source>
</evidence>
<protein>
    <recommendedName>
        <fullName evidence="5">Probable membrane transporter protein</fullName>
    </recommendedName>
</protein>
<feature type="transmembrane region" description="Helical" evidence="5">
    <location>
        <begin position="6"/>
        <end position="38"/>
    </location>
</feature>
<dbReference type="KEGG" id="hfe:HFELIS_02960"/>
<dbReference type="Proteomes" id="UP000007934">
    <property type="component" value="Chromosome"/>
</dbReference>
<feature type="transmembrane region" description="Helical" evidence="5">
    <location>
        <begin position="138"/>
        <end position="167"/>
    </location>
</feature>
<feature type="transmembrane region" description="Helical" evidence="5">
    <location>
        <begin position="240"/>
        <end position="256"/>
    </location>
</feature>
<dbReference type="GO" id="GO:0005886">
    <property type="term" value="C:plasma membrane"/>
    <property type="evidence" value="ECO:0007669"/>
    <property type="project" value="UniProtKB-SubCell"/>
</dbReference>
<keyword evidence="4 5" id="KW-0472">Membrane</keyword>
<comment type="subcellular location">
    <subcellularLocation>
        <location evidence="5">Cell membrane</location>
        <topology evidence="5">Multi-pass membrane protein</topology>
    </subcellularLocation>
    <subcellularLocation>
        <location evidence="1">Membrane</location>
        <topology evidence="1">Multi-pass membrane protein</topology>
    </subcellularLocation>
</comment>
<proteinExistence type="inferred from homology"/>
<accession>E7A8P3</accession>
<evidence type="ECO:0000256" key="4">
    <source>
        <dbReference type="ARBA" id="ARBA00023136"/>
    </source>
</evidence>
<evidence type="ECO:0000313" key="6">
    <source>
        <dbReference type="EMBL" id="CBY82380.1"/>
    </source>
</evidence>
<dbReference type="STRING" id="936155.HFELIS_02960"/>
<keyword evidence="2 5" id="KW-0812">Transmembrane</keyword>
<organism evidence="6 7">
    <name type="scientific">Helicobacter felis (strain ATCC 49179 / CCUG 28539 / NCTC 12436 / CS1)</name>
    <dbReference type="NCBI Taxonomy" id="936155"/>
    <lineage>
        <taxon>Bacteria</taxon>
        <taxon>Pseudomonadati</taxon>
        <taxon>Campylobacterota</taxon>
        <taxon>Epsilonproteobacteria</taxon>
        <taxon>Campylobacterales</taxon>
        <taxon>Helicobacteraceae</taxon>
        <taxon>Helicobacter</taxon>
    </lineage>
</organism>
<feature type="transmembrane region" description="Helical" evidence="5">
    <location>
        <begin position="75"/>
        <end position="93"/>
    </location>
</feature>
<dbReference type="OrthoDB" id="5329774at2"/>
<keyword evidence="3 5" id="KW-1133">Transmembrane helix</keyword>
<reference evidence="6 7" key="1">
    <citation type="journal article" date="2011" name="Genome Biol. Evol.">
        <title>Comparative whole genome sequence analysis of the carcinogenic bacterial model pathogen Helicobacter felis.</title>
        <authorList>
            <person name="Arnold I.C."/>
            <person name="Zigova Z."/>
            <person name="Holden M."/>
            <person name="Lawley T.D."/>
            <person name="Rad R."/>
            <person name="Dougan G."/>
            <person name="Falkow S."/>
            <person name="Bentley S.D."/>
            <person name="Muller A."/>
        </authorList>
    </citation>
    <scope>NUCLEOTIDE SEQUENCE [LARGE SCALE GENOMIC DNA]</scope>
    <source>
        <strain evidence="7">ATCC 49179 / CCUG 28539 / NCTC 12436 / CS1</strain>
    </source>
</reference>
<evidence type="ECO:0000313" key="7">
    <source>
        <dbReference type="Proteomes" id="UP000007934"/>
    </source>
</evidence>
<dbReference type="AlphaFoldDB" id="E7A8P3"/>
<keyword evidence="7" id="KW-1185">Reference proteome</keyword>
<dbReference type="EMBL" id="FQ670179">
    <property type="protein sequence ID" value="CBY82380.1"/>
    <property type="molecule type" value="Genomic_DNA"/>
</dbReference>
<sequence length="257" mass="27637">MDMINLVLFLLLGGFTGLLSGFFGIGGGMVIVPVMLVLGHSYDSAVGISILQMVFSSVVGSWTNFKKGFLDVRTGIFVGLGGMVGASFSGLILRTFSHKFLLGVFILVTLYSFLRFAFKSKSPAVDSPQDFTLDTRTKLILVSIGALTGVFAISLGIGGGVLMVPLLAHYLKIPAKQSVPLGLFFVIFSSISGVLSLERHDLLDLYDLQWGLMVGIGSVIGVVIGVRLMPLVPALWHRRALLGIYAISIGISIYKWF</sequence>
<dbReference type="PANTHER" id="PTHR43701:SF2">
    <property type="entry name" value="MEMBRANE TRANSPORTER PROTEIN YJNA-RELATED"/>
    <property type="match status" value="1"/>
</dbReference>
<dbReference type="InterPro" id="IPR051598">
    <property type="entry name" value="TSUP/Inactive_protease-like"/>
</dbReference>
<feature type="transmembrane region" description="Helical" evidence="5">
    <location>
        <begin position="179"/>
        <end position="197"/>
    </location>
</feature>
<evidence type="ECO:0000256" key="3">
    <source>
        <dbReference type="ARBA" id="ARBA00022989"/>
    </source>
</evidence>
<name>E7A8P3_HELFC</name>
<dbReference type="InterPro" id="IPR002781">
    <property type="entry name" value="TM_pro_TauE-like"/>
</dbReference>
<dbReference type="eggNOG" id="COG0730">
    <property type="taxonomic scope" value="Bacteria"/>
</dbReference>